<dbReference type="SUPFAM" id="SSF49590">
    <property type="entry name" value="PHL pollen allergen"/>
    <property type="match status" value="1"/>
</dbReference>
<dbReference type="EMBL" id="JAGMVJ010000009">
    <property type="protein sequence ID" value="KAH7087802.1"/>
    <property type="molecule type" value="Genomic_DNA"/>
</dbReference>
<feature type="region of interest" description="Disordered" evidence="2">
    <location>
        <begin position="147"/>
        <end position="196"/>
    </location>
</feature>
<dbReference type="CDD" id="cd22272">
    <property type="entry name" value="DPBB_EXLX1-like"/>
    <property type="match status" value="1"/>
</dbReference>
<feature type="chain" id="PRO_5035460606" evidence="3">
    <location>
        <begin position="18"/>
        <end position="392"/>
    </location>
</feature>
<accession>A0A8K0R8Z5</accession>
<reference evidence="5" key="1">
    <citation type="journal article" date="2021" name="Nat. Commun.">
        <title>Genetic determinants of endophytism in the Arabidopsis root mycobiome.</title>
        <authorList>
            <person name="Mesny F."/>
            <person name="Miyauchi S."/>
            <person name="Thiergart T."/>
            <person name="Pickel B."/>
            <person name="Atanasova L."/>
            <person name="Karlsson M."/>
            <person name="Huettel B."/>
            <person name="Barry K.W."/>
            <person name="Haridas S."/>
            <person name="Chen C."/>
            <person name="Bauer D."/>
            <person name="Andreopoulos W."/>
            <person name="Pangilinan J."/>
            <person name="LaButti K."/>
            <person name="Riley R."/>
            <person name="Lipzen A."/>
            <person name="Clum A."/>
            <person name="Drula E."/>
            <person name="Henrissat B."/>
            <person name="Kohler A."/>
            <person name="Grigoriev I.V."/>
            <person name="Martin F.M."/>
            <person name="Hacquard S."/>
        </authorList>
    </citation>
    <scope>NUCLEOTIDE SEQUENCE</scope>
    <source>
        <strain evidence="5">MPI-SDFR-AT-0120</strain>
    </source>
</reference>
<dbReference type="InterPro" id="IPR051477">
    <property type="entry name" value="Expansin_CellWall"/>
</dbReference>
<dbReference type="Proteomes" id="UP000813461">
    <property type="component" value="Unassembled WGS sequence"/>
</dbReference>
<organism evidence="5 6">
    <name type="scientific">Paraphoma chrysanthemicola</name>
    <dbReference type="NCBI Taxonomy" id="798071"/>
    <lineage>
        <taxon>Eukaryota</taxon>
        <taxon>Fungi</taxon>
        <taxon>Dikarya</taxon>
        <taxon>Ascomycota</taxon>
        <taxon>Pezizomycotina</taxon>
        <taxon>Dothideomycetes</taxon>
        <taxon>Pleosporomycetidae</taxon>
        <taxon>Pleosporales</taxon>
        <taxon>Pleosporineae</taxon>
        <taxon>Phaeosphaeriaceae</taxon>
        <taxon>Paraphoma</taxon>
    </lineage>
</organism>
<dbReference type="Gene3D" id="2.60.40.760">
    <property type="entry name" value="Expansin, cellulose-binding-like domain"/>
    <property type="match status" value="1"/>
</dbReference>
<feature type="domain" description="Expansin-like EG45" evidence="4">
    <location>
        <begin position="209"/>
        <end position="296"/>
    </location>
</feature>
<dbReference type="PROSITE" id="PS50842">
    <property type="entry name" value="EXPANSIN_EG45"/>
    <property type="match status" value="1"/>
</dbReference>
<dbReference type="PANTHER" id="PTHR31836">
    <property type="match status" value="1"/>
</dbReference>
<feature type="signal peptide" evidence="3">
    <location>
        <begin position="1"/>
        <end position="17"/>
    </location>
</feature>
<dbReference type="InterPro" id="IPR049818">
    <property type="entry name" value="Expansin_EXLX1-like"/>
</dbReference>
<evidence type="ECO:0000256" key="1">
    <source>
        <dbReference type="ARBA" id="ARBA00022729"/>
    </source>
</evidence>
<evidence type="ECO:0000256" key="3">
    <source>
        <dbReference type="SAM" id="SignalP"/>
    </source>
</evidence>
<name>A0A8K0R8Z5_9PLEO</name>
<evidence type="ECO:0000313" key="6">
    <source>
        <dbReference type="Proteomes" id="UP000813461"/>
    </source>
</evidence>
<dbReference type="NCBIfam" id="NF041144">
    <property type="entry name" value="expansin_EXLX1"/>
    <property type="match status" value="1"/>
</dbReference>
<feature type="compositionally biased region" description="Low complexity" evidence="2">
    <location>
        <begin position="182"/>
        <end position="195"/>
    </location>
</feature>
<gene>
    <name evidence="5" type="ORF">FB567DRAFT_354299</name>
</gene>
<dbReference type="InterPro" id="IPR007112">
    <property type="entry name" value="Expansin/allergen_DPBB_dom"/>
</dbReference>
<dbReference type="AlphaFoldDB" id="A0A8K0R8Z5"/>
<evidence type="ECO:0000256" key="2">
    <source>
        <dbReference type="SAM" id="MobiDB-lite"/>
    </source>
</evidence>
<dbReference type="OrthoDB" id="406505at2759"/>
<dbReference type="Gene3D" id="2.40.40.10">
    <property type="entry name" value="RlpA-like domain"/>
    <property type="match status" value="1"/>
</dbReference>
<dbReference type="InterPro" id="IPR009009">
    <property type="entry name" value="RlpA-like_DPBB"/>
</dbReference>
<dbReference type="InterPro" id="IPR036749">
    <property type="entry name" value="Expansin_CBD_sf"/>
</dbReference>
<dbReference type="PANTHER" id="PTHR31836:SF21">
    <property type="entry name" value="EXPANSIN-LIKE PROTEIN 7"/>
    <property type="match status" value="1"/>
</dbReference>
<sequence>MKSSILALLPFASVALAKSACSRKVVTSTHFVYESVTVTPSVVKQATPEADTTPTPVPVLSSSTCSRRTVTTTEIEKVTVTVEAGEEPVKTIDVTSTSTTHITTTITIRPTPAPSALSSSLKWGPYPNATFTSGAGVKPTSKLPEFSVVSPTPAGEGAAPTYPASTPEAPEASATVPSSETSSPPADVDSAAAGSKSGEATFYGGNTAGGMCSFTGYTLPSSLFGTALSDSNWAGAGSCGRCVSVTGPSGNKVTAMITDQCPGCGPNHLDLYPNAFAKLADPSKGVIPVSWDFVPCGITTPLVLKNKSGTSKFWFSMQVMNANVGVAKLDVSTDGGATWKPTTRQPYNFFENSAGFGTDSVDVKVTSVDGKTVVVKGVSIAAGTTKTAGGNF</sequence>
<keyword evidence="6" id="KW-1185">Reference proteome</keyword>
<evidence type="ECO:0000313" key="5">
    <source>
        <dbReference type="EMBL" id="KAH7087802.1"/>
    </source>
</evidence>
<feature type="compositionally biased region" description="Low complexity" evidence="2">
    <location>
        <begin position="158"/>
        <end position="175"/>
    </location>
</feature>
<comment type="caution">
    <text evidence="5">The sequence shown here is derived from an EMBL/GenBank/DDBJ whole genome shotgun (WGS) entry which is preliminary data.</text>
</comment>
<keyword evidence="1 3" id="KW-0732">Signal</keyword>
<proteinExistence type="predicted"/>
<dbReference type="Pfam" id="PF03330">
    <property type="entry name" value="DPBB_1"/>
    <property type="match status" value="1"/>
</dbReference>
<protein>
    <submittedName>
        <fullName evidence="5">RlpA-like double-psi beta-barrel-protein domain-containing protein-containing protein</fullName>
    </submittedName>
</protein>
<evidence type="ECO:0000259" key="4">
    <source>
        <dbReference type="PROSITE" id="PS50842"/>
    </source>
</evidence>
<dbReference type="SUPFAM" id="SSF50685">
    <property type="entry name" value="Barwin-like endoglucanases"/>
    <property type="match status" value="1"/>
</dbReference>
<dbReference type="InterPro" id="IPR036908">
    <property type="entry name" value="RlpA-like_sf"/>
</dbReference>